<keyword evidence="2" id="KW-1185">Reference proteome</keyword>
<evidence type="ECO:0000313" key="1">
    <source>
        <dbReference type="EMBL" id="SFJ12782.1"/>
    </source>
</evidence>
<dbReference type="AlphaFoldDB" id="A0A1I3NUH1"/>
<evidence type="ECO:0000313" key="2">
    <source>
        <dbReference type="Proteomes" id="UP000183018"/>
    </source>
</evidence>
<dbReference type="Proteomes" id="UP000183018">
    <property type="component" value="Unassembled WGS sequence"/>
</dbReference>
<protein>
    <submittedName>
        <fullName evidence="1">Uncharacterized protein</fullName>
    </submittedName>
</protein>
<gene>
    <name evidence="1" type="ORF">SAMN05216602_4025</name>
</gene>
<name>A0A1I3NUH1_9GAMM</name>
<sequence length="52" mass="5827">MTGAQAQALQQLLLVGFRVEQMGKRVIKVQRGNDYRLVLQDGGLKRAMGARR</sequence>
<dbReference type="STRING" id="289370.SAMN05216602_4025"/>
<proteinExistence type="predicted"/>
<accession>A0A1I3NUH1</accession>
<dbReference type="RefSeq" id="WP_167364711.1">
    <property type="nucleotide sequence ID" value="NZ_FORC01000004.1"/>
</dbReference>
<reference evidence="2" key="1">
    <citation type="submission" date="2016-10" db="EMBL/GenBank/DDBJ databases">
        <authorList>
            <person name="Varghese N."/>
            <person name="Submissions S."/>
        </authorList>
    </citation>
    <scope>NUCLEOTIDE SEQUENCE [LARGE SCALE GENOMIC DNA]</scope>
    <source>
        <strain evidence="2">LMG 22563</strain>
    </source>
</reference>
<dbReference type="EMBL" id="FORC01000004">
    <property type="protein sequence ID" value="SFJ12782.1"/>
    <property type="molecule type" value="Genomic_DNA"/>
</dbReference>
<organism evidence="1 2">
    <name type="scientific">Phytopseudomonas argentinensis</name>
    <dbReference type="NCBI Taxonomy" id="289370"/>
    <lineage>
        <taxon>Bacteria</taxon>
        <taxon>Pseudomonadati</taxon>
        <taxon>Pseudomonadota</taxon>
        <taxon>Gammaproteobacteria</taxon>
        <taxon>Pseudomonadales</taxon>
        <taxon>Pseudomonadaceae</taxon>
        <taxon>Phytopseudomonas</taxon>
    </lineage>
</organism>